<dbReference type="Gene3D" id="3.20.20.80">
    <property type="entry name" value="Glycosidases"/>
    <property type="match status" value="1"/>
</dbReference>
<dbReference type="CDD" id="cd23458">
    <property type="entry name" value="beta-trefoil_Ricin_AgaB34-like"/>
    <property type="match status" value="1"/>
</dbReference>
<organism evidence="4 5">
    <name type="scientific">Kitasatospora aureofaciens</name>
    <name type="common">Streptomyces aureofaciens</name>
    <dbReference type="NCBI Taxonomy" id="1894"/>
    <lineage>
        <taxon>Bacteria</taxon>
        <taxon>Bacillati</taxon>
        <taxon>Actinomycetota</taxon>
        <taxon>Actinomycetes</taxon>
        <taxon>Kitasatosporales</taxon>
        <taxon>Streptomycetaceae</taxon>
        <taxon>Kitasatospora</taxon>
    </lineage>
</organism>
<dbReference type="OrthoDB" id="9806701at2"/>
<proteinExistence type="predicted"/>
<keyword evidence="1" id="KW-0732">Signal</keyword>
<reference evidence="3" key="5">
    <citation type="submission" date="2020-09" db="EMBL/GenBank/DDBJ databases">
        <authorList>
            <person name="Sun Q."/>
            <person name="Ohkuma M."/>
        </authorList>
    </citation>
    <scope>NUCLEOTIDE SEQUENCE</scope>
    <source>
        <strain evidence="3">JCM 4434</strain>
    </source>
</reference>
<accession>A0A8H9LRL5</accession>
<feature type="domain" description="Ricin B lectin" evidence="2">
    <location>
        <begin position="544"/>
        <end position="677"/>
    </location>
</feature>
<dbReference type="SMART" id="SM00458">
    <property type="entry name" value="RICIN"/>
    <property type="match status" value="2"/>
</dbReference>
<evidence type="ECO:0000259" key="2">
    <source>
        <dbReference type="SMART" id="SM00458"/>
    </source>
</evidence>
<gene>
    <name evidence="3" type="ORF">GCM10010502_70500</name>
    <name evidence="4" type="ORF">HS99_0024810</name>
</gene>
<dbReference type="GO" id="GO:0004553">
    <property type="term" value="F:hydrolase activity, hydrolyzing O-glycosyl compounds"/>
    <property type="evidence" value="ECO:0007669"/>
    <property type="project" value="InterPro"/>
</dbReference>
<dbReference type="GeneID" id="97489923"/>
<dbReference type="PROSITE" id="PS50231">
    <property type="entry name" value="RICIN_B_LECTIN"/>
    <property type="match status" value="2"/>
</dbReference>
<dbReference type="EMBL" id="BMUB01000036">
    <property type="protein sequence ID" value="GGV05482.1"/>
    <property type="molecule type" value="Genomic_DNA"/>
</dbReference>
<evidence type="ECO:0000313" key="4">
    <source>
        <dbReference type="EMBL" id="OEV37813.1"/>
    </source>
</evidence>
<dbReference type="InterPro" id="IPR000772">
    <property type="entry name" value="Ricin_B_lectin"/>
</dbReference>
<reference evidence="3 6" key="1">
    <citation type="journal article" date="2014" name="Int. J. Syst. Evol. Microbiol.">
        <title>Complete genome sequence of Corynebacterium casei LMG S-19264T (=DSM 44701T), isolated from a smear-ripened cheese.</title>
        <authorList>
            <consortium name="US DOE Joint Genome Institute (JGI-PGF)"/>
            <person name="Walter F."/>
            <person name="Albersmeier A."/>
            <person name="Kalinowski J."/>
            <person name="Ruckert C."/>
        </authorList>
    </citation>
    <scope>NUCLEOTIDE SEQUENCE [LARGE SCALE GENOMIC DNA]</scope>
    <source>
        <strain evidence="3 6">JCM 4434</strain>
    </source>
</reference>
<dbReference type="RefSeq" id="WP_043389545.1">
    <property type="nucleotide sequence ID" value="NZ_BMUB01000036.1"/>
</dbReference>
<dbReference type="AlphaFoldDB" id="A0A1E7NBG9"/>
<dbReference type="InterPro" id="IPR013780">
    <property type="entry name" value="Glyco_hydro_b"/>
</dbReference>
<comment type="caution">
    <text evidence="4">The sequence shown here is derived from an EMBL/GenBank/DDBJ whole genome shotgun (WGS) entry which is preliminary data.</text>
</comment>
<reference evidence="5" key="4">
    <citation type="submission" date="2016-08" db="EMBL/GenBank/DDBJ databases">
        <title>Sequencing, assembly and comparative genomics of S. aureofaciens ATCC 10762.</title>
        <authorList>
            <person name="Gradnigo J.S."/>
            <person name="Johnson N."/>
            <person name="Somerville G.A."/>
        </authorList>
    </citation>
    <scope>NUCLEOTIDE SEQUENCE [LARGE SCALE GENOMIC DNA]</scope>
    <source>
        <strain evidence="5">ATCC 10762 / DSM 40127 / CCM 3239 / JCM 4008 / LMG 5968 / NBRC 12843 / NCIMB 8234 / A-377</strain>
    </source>
</reference>
<feature type="chain" id="PRO_5015064121" description="Ricin B lectin domain-containing protein" evidence="1">
    <location>
        <begin position="40"/>
        <end position="819"/>
    </location>
</feature>
<dbReference type="InterPro" id="IPR017853">
    <property type="entry name" value="GH"/>
</dbReference>
<dbReference type="Gene3D" id="2.60.40.1180">
    <property type="entry name" value="Golgi alpha-mannosidase II"/>
    <property type="match status" value="1"/>
</dbReference>
<dbReference type="SUPFAM" id="SSF51011">
    <property type="entry name" value="Glycosyl hydrolase domain"/>
    <property type="match status" value="1"/>
</dbReference>
<reference evidence="4 5" key="2">
    <citation type="submission" date="2014-07" db="EMBL/GenBank/DDBJ databases">
        <authorList>
            <person name="Zhang J.E."/>
            <person name="Yang H."/>
            <person name="Guo J."/>
            <person name="Deng Z."/>
            <person name="Luo H."/>
            <person name="Luo M."/>
            <person name="Zhao B."/>
        </authorList>
    </citation>
    <scope>NUCLEOTIDE SEQUENCE [LARGE SCALE GENOMIC DNA]</scope>
    <source>
        <strain evidence="4">ATCC 10762</strain>
        <strain evidence="5">ATCC 10762 / DSM 40127 / CCM 3239 / JCM 4008 / LMG 5968 / NBRC 12843 / NCIMB 8234 / A-377</strain>
    </source>
</reference>
<protein>
    <recommendedName>
        <fullName evidence="2">Ricin B lectin domain-containing protein</fullName>
    </recommendedName>
</protein>
<name>A0A1E7NBG9_KITAU</name>
<evidence type="ECO:0000313" key="5">
    <source>
        <dbReference type="Proteomes" id="UP000037395"/>
    </source>
</evidence>
<reference evidence="4" key="3">
    <citation type="submission" date="2016-08" db="EMBL/GenBank/DDBJ databases">
        <title>Sequencing, Assembly and Comparative Genomics of S. aureofaciens ATCC 10762.</title>
        <authorList>
            <person name="Gradnigo J.S."/>
            <person name="Johnson N."/>
            <person name="Somerville G.A."/>
        </authorList>
    </citation>
    <scope>NUCLEOTIDE SEQUENCE [LARGE SCALE GENOMIC DNA]</scope>
    <source>
        <strain evidence="4">ATCC 10762</strain>
    </source>
</reference>
<dbReference type="InterPro" id="IPR035992">
    <property type="entry name" value="Ricin_B-like_lectins"/>
</dbReference>
<dbReference type="PANTHER" id="PTHR42767">
    <property type="entry name" value="ENDO-BETA-1,6-GALACTANASE"/>
    <property type="match status" value="1"/>
</dbReference>
<sequence length="819" mass="85182">MPPHHRPAVRRRSRHRLGAALVAAATLALGGLAAPPAGATTAEAAAHVTVRLDPSYQQQPFQGWGTSLAWFANVTGGWPDSERDQLADALYGADGLGFTVARYDIGGGDSPETKPYMRPGAAVPGYWNRPAQFGPPASGTAGWTEPANWWDPNNPDHWNPQADANQRWWLAAAKARGADTFEAFSNSAPYFMTNSGLVSGASTGAWDDNLRSDQYDRFAAYLAGSLKLAQAGTGVTFSSVEPVNEPTSTGWLAGNGQEGSSWSTASQAHIVNSLHDALVKAGLNTPIAAMDEGTPDGMSHDWSTYPAATRAAVTRLNTHTYGGSNWGAARDVAKGAGKPLWMSEVDTGGYVPQNFADMRPALSFSGLINDGFRYLEPDSWVMWQAVEDYANMTPAHENSNWGLIQVALTSADPANEPIRKNKKYWAMANYSRFIRPGARVIGTDSTNTLAALRPGGTGAVAVYTNSTGAAQTVTLDLAGFQNVDTSVPVQQYTTDADRNVERGADLTATAAKTLTAQVGPGSVTTFVLPGATGVSATAATAPTGTARQLVSDNSGMALAADAAQSSPVQHVANPADPAQQWTFTKATGGWDSTATYGITNARTGQALSAAATTVSLAAPDGSTAQQWMLSTTGNGHVTLINKATGLLLDVSGASKSDGAPADAWQPTGAANQSWTIPSAAPDSWTALTARHSSKCAGVSGASTTPAAPVVQYTCGSADNQQWSLRPASPGYVTVVSRSSGQCLDVAGVSTADGALADQYPCGGADNQQWSVRDMGGGYVTLVARHSGKCLDVANVSTADGAAVEQWTCSGSPNQQFRIG</sequence>
<dbReference type="SUPFAM" id="SSF51445">
    <property type="entry name" value="(Trans)glycosidases"/>
    <property type="match status" value="1"/>
</dbReference>
<dbReference type="PROSITE" id="PS51318">
    <property type="entry name" value="TAT"/>
    <property type="match status" value="1"/>
</dbReference>
<dbReference type="InterPro" id="IPR006311">
    <property type="entry name" value="TAT_signal"/>
</dbReference>
<dbReference type="EMBL" id="JPRF03000018">
    <property type="protein sequence ID" value="OEV37813.1"/>
    <property type="molecule type" value="Genomic_DNA"/>
</dbReference>
<dbReference type="Proteomes" id="UP000610124">
    <property type="component" value="Unassembled WGS sequence"/>
</dbReference>
<accession>A0A1E7NBG9</accession>
<dbReference type="Gene3D" id="2.80.10.50">
    <property type="match status" value="4"/>
</dbReference>
<evidence type="ECO:0000256" key="1">
    <source>
        <dbReference type="SAM" id="SignalP"/>
    </source>
</evidence>
<evidence type="ECO:0000313" key="3">
    <source>
        <dbReference type="EMBL" id="GGV05482.1"/>
    </source>
</evidence>
<dbReference type="Proteomes" id="UP000037395">
    <property type="component" value="Unassembled WGS sequence"/>
</dbReference>
<evidence type="ECO:0000313" key="6">
    <source>
        <dbReference type="Proteomes" id="UP000610124"/>
    </source>
</evidence>
<keyword evidence="5" id="KW-1185">Reference proteome</keyword>
<dbReference type="Pfam" id="PF00652">
    <property type="entry name" value="Ricin_B_lectin"/>
    <property type="match status" value="1"/>
</dbReference>
<feature type="signal peptide" evidence="1">
    <location>
        <begin position="1"/>
        <end position="39"/>
    </location>
</feature>
<feature type="domain" description="Ricin B lectin" evidence="2">
    <location>
        <begin position="683"/>
        <end position="819"/>
    </location>
</feature>
<dbReference type="SUPFAM" id="SSF50370">
    <property type="entry name" value="Ricin B-like lectins"/>
    <property type="match status" value="2"/>
</dbReference>
<dbReference type="InterPro" id="IPR039514">
    <property type="entry name" value="6GAL-like"/>
</dbReference>
<dbReference type="KEGG" id="kau:B6264_03180"/>
<dbReference type="Pfam" id="PF14587">
    <property type="entry name" value="Glyco_hydr_30_2"/>
    <property type="match status" value="1"/>
</dbReference>
<dbReference type="Pfam" id="PF14200">
    <property type="entry name" value="RicinB_lectin_2"/>
    <property type="match status" value="1"/>
</dbReference>
<dbReference type="PANTHER" id="PTHR42767:SF1">
    <property type="entry name" value="ENDO-BETA-1,6-GALACTANASE-LIKE DOMAIN-CONTAINING PROTEIN"/>
    <property type="match status" value="1"/>
</dbReference>
<dbReference type="InterPro" id="IPR039743">
    <property type="entry name" value="6GAL/EXGAL"/>
</dbReference>